<dbReference type="Proteomes" id="UP000438429">
    <property type="component" value="Unassembled WGS sequence"/>
</dbReference>
<name>A0A6A4RSX1_SCOMX</name>
<comment type="caution">
    <text evidence="1">The sequence shown here is derived from an EMBL/GenBank/DDBJ whole genome shotgun (WGS) entry which is preliminary data.</text>
</comment>
<proteinExistence type="predicted"/>
<reference evidence="1 2" key="1">
    <citation type="submission" date="2019-06" db="EMBL/GenBank/DDBJ databases">
        <title>Draft genomes of female and male turbot (Scophthalmus maximus).</title>
        <authorList>
            <person name="Xu H."/>
            <person name="Xu X.-W."/>
            <person name="Shao C."/>
            <person name="Chen S."/>
        </authorList>
    </citation>
    <scope>NUCLEOTIDE SEQUENCE [LARGE SCALE GENOMIC DNA]</scope>
    <source>
        <strain evidence="1">Ysfricsl-2016a</strain>
        <tissue evidence="1">Blood</tissue>
    </source>
</reference>
<accession>A0A6A4RSX1</accession>
<evidence type="ECO:0000313" key="2">
    <source>
        <dbReference type="Proteomes" id="UP000438429"/>
    </source>
</evidence>
<sequence>MCSLYKSSEKVGQLLTASVFVTAKKLVCAAARGTGHESAVIMVSYGGRVRGVPLLLPHERSHGGNSGSFGGPVIITF</sequence>
<evidence type="ECO:0000313" key="1">
    <source>
        <dbReference type="EMBL" id="KAF0022112.1"/>
    </source>
</evidence>
<dbReference type="EMBL" id="VEVO01000146">
    <property type="protein sequence ID" value="KAF0022112.1"/>
    <property type="molecule type" value="Genomic_DNA"/>
</dbReference>
<dbReference type="AlphaFoldDB" id="A0A6A4RSX1"/>
<gene>
    <name evidence="1" type="ORF">F2P81_025635</name>
</gene>
<protein>
    <submittedName>
        <fullName evidence="1">Uncharacterized protein</fullName>
    </submittedName>
</protein>
<organism evidence="1 2">
    <name type="scientific">Scophthalmus maximus</name>
    <name type="common">Turbot</name>
    <name type="synonym">Psetta maxima</name>
    <dbReference type="NCBI Taxonomy" id="52904"/>
    <lineage>
        <taxon>Eukaryota</taxon>
        <taxon>Metazoa</taxon>
        <taxon>Chordata</taxon>
        <taxon>Craniata</taxon>
        <taxon>Vertebrata</taxon>
        <taxon>Euteleostomi</taxon>
        <taxon>Actinopterygii</taxon>
        <taxon>Neopterygii</taxon>
        <taxon>Teleostei</taxon>
        <taxon>Neoteleostei</taxon>
        <taxon>Acanthomorphata</taxon>
        <taxon>Carangaria</taxon>
        <taxon>Pleuronectiformes</taxon>
        <taxon>Pleuronectoidei</taxon>
        <taxon>Scophthalmidae</taxon>
        <taxon>Scophthalmus</taxon>
    </lineage>
</organism>